<dbReference type="CTD" id="33282"/>
<protein>
    <submittedName>
        <fullName evidence="5">Protein asteroid homolog 1</fullName>
    </submittedName>
</protein>
<organism evidence="4 5">
    <name type="scientific">Galendromus occidentalis</name>
    <name type="common">western predatory mite</name>
    <dbReference type="NCBI Taxonomy" id="34638"/>
    <lineage>
        <taxon>Eukaryota</taxon>
        <taxon>Metazoa</taxon>
        <taxon>Ecdysozoa</taxon>
        <taxon>Arthropoda</taxon>
        <taxon>Chelicerata</taxon>
        <taxon>Arachnida</taxon>
        <taxon>Acari</taxon>
        <taxon>Parasitiformes</taxon>
        <taxon>Mesostigmata</taxon>
        <taxon>Gamasina</taxon>
        <taxon>Phytoseioidea</taxon>
        <taxon>Phytoseiidae</taxon>
        <taxon>Typhlodrominae</taxon>
        <taxon>Galendromus</taxon>
    </lineage>
</organism>
<keyword evidence="4" id="KW-1185">Reference proteome</keyword>
<dbReference type="Proteomes" id="UP000694867">
    <property type="component" value="Unplaced"/>
</dbReference>
<keyword evidence="2" id="KW-0472">Membrane</keyword>
<evidence type="ECO:0000259" key="3">
    <source>
        <dbReference type="Pfam" id="PF12813"/>
    </source>
</evidence>
<dbReference type="InterPro" id="IPR039436">
    <property type="entry name" value="Asteroid_dom"/>
</dbReference>
<dbReference type="PANTHER" id="PTHR15665:SF1">
    <property type="entry name" value="PROTEIN ASTEROID HOMOLOG 1"/>
    <property type="match status" value="1"/>
</dbReference>
<sequence>MGVKGLYSLINCNPELLEPYFLHDETVVIDGWNIAYRLYLGSNLDCVYGGELLAYTDVVRSYFELYKSSNIHCVVLLDGAFEPGAKSSTIMERSRQKITAMRSIRGENASKIKVMPPHASRVFYEVLRDMSHVEVSFCVFEADEFLALEANRRNCVLVSDDSDFFIYDLKKGLIRLNSISSYTVERMIDGQQVTGLECSIYKIEKLLRRFGKNFNPDLLPIFGAIVGNDFVAQNAFSNFFNTIRVPRRVNLRYNPPHAILVAMLNFLSTQWNVEQCTRVIMRCVPYTPKDRREKLSKLLADGIARYRMEYGVNVKVQFRDGTNVPDWLLRKHIEGNLSCTVITVIATGIMYLDVRVEALHLRSSHLVTLPMRKNLYRILFKNRAQCITELDRSGNDLRFTDVEFSEGEIGLEQIPRLNAAKRLEFLKQCCFVQTSCADLVSCHGGKLLVWTMEYTVFHGHYDWTFIVCIIIMCITSQALGAQCFEESVSYLLGQAIDSNEVQHLKKFFRKPLKTHIVNLKLTHRINEFAGCLRMVRTFNDLIGVYQKPFKFYLALIFRVHTHVKMWQRISLLIFMAILSYVILMWRTSLLTEDADMYFPDDVEEDLEFYSDDY</sequence>
<dbReference type="RefSeq" id="XP_028967633.1">
    <property type="nucleotide sequence ID" value="XM_029111800.1"/>
</dbReference>
<proteinExistence type="inferred from homology"/>
<evidence type="ECO:0000313" key="4">
    <source>
        <dbReference type="Proteomes" id="UP000694867"/>
    </source>
</evidence>
<evidence type="ECO:0000313" key="5">
    <source>
        <dbReference type="RefSeq" id="XP_028967633.1"/>
    </source>
</evidence>
<dbReference type="InterPro" id="IPR026832">
    <property type="entry name" value="Asteroid"/>
</dbReference>
<feature type="domain" description="Asteroid" evidence="3">
    <location>
        <begin position="125"/>
        <end position="203"/>
    </location>
</feature>
<feature type="transmembrane region" description="Helical" evidence="2">
    <location>
        <begin position="565"/>
        <end position="583"/>
    </location>
</feature>
<dbReference type="PANTHER" id="PTHR15665">
    <property type="entry name" value="ASTEROID PROTEIN"/>
    <property type="match status" value="1"/>
</dbReference>
<evidence type="ECO:0000256" key="1">
    <source>
        <dbReference type="ARBA" id="ARBA00007398"/>
    </source>
</evidence>
<dbReference type="Gene3D" id="3.40.50.1010">
    <property type="entry name" value="5'-nuclease"/>
    <property type="match status" value="1"/>
</dbReference>
<gene>
    <name evidence="5" type="primary">LOC100905829</name>
</gene>
<keyword evidence="2" id="KW-1133">Transmembrane helix</keyword>
<keyword evidence="2" id="KW-0812">Transmembrane</keyword>
<dbReference type="GeneID" id="100905829"/>
<dbReference type="Pfam" id="PF12813">
    <property type="entry name" value="XPG_I_2"/>
    <property type="match status" value="1"/>
</dbReference>
<accession>A0AAJ7SGS1</accession>
<dbReference type="SUPFAM" id="SSF88723">
    <property type="entry name" value="PIN domain-like"/>
    <property type="match status" value="1"/>
</dbReference>
<evidence type="ECO:0000256" key="2">
    <source>
        <dbReference type="SAM" id="Phobius"/>
    </source>
</evidence>
<dbReference type="KEGG" id="goe:100905829"/>
<dbReference type="AlphaFoldDB" id="A0AAJ7SGS1"/>
<comment type="similarity">
    <text evidence="1">Belongs to the asteroid family.</text>
</comment>
<reference evidence="5" key="1">
    <citation type="submission" date="2025-08" db="UniProtKB">
        <authorList>
            <consortium name="RefSeq"/>
        </authorList>
    </citation>
    <scope>IDENTIFICATION</scope>
</reference>
<name>A0AAJ7SGS1_9ACAR</name>
<dbReference type="InterPro" id="IPR029060">
    <property type="entry name" value="PIN-like_dom_sf"/>
</dbReference>